<dbReference type="Pfam" id="PF00534">
    <property type="entry name" value="Glycos_transf_1"/>
    <property type="match status" value="1"/>
</dbReference>
<reference evidence="4 5" key="1">
    <citation type="journal article" date="2016" name="Nat. Commun.">
        <title>Thousands of microbial genomes shed light on interconnected biogeochemical processes in an aquifer system.</title>
        <authorList>
            <person name="Anantharaman K."/>
            <person name="Brown C.T."/>
            <person name="Hug L.A."/>
            <person name="Sharon I."/>
            <person name="Castelle C.J."/>
            <person name="Probst A.J."/>
            <person name="Thomas B.C."/>
            <person name="Singh A."/>
            <person name="Wilkins M.J."/>
            <person name="Karaoz U."/>
            <person name="Brodie E.L."/>
            <person name="Williams K.H."/>
            <person name="Hubbard S.S."/>
            <person name="Banfield J.F."/>
        </authorList>
    </citation>
    <scope>NUCLEOTIDE SEQUENCE [LARGE SCALE GENOMIC DNA]</scope>
</reference>
<dbReference type="Proteomes" id="UP000178254">
    <property type="component" value="Unassembled WGS sequence"/>
</dbReference>
<dbReference type="CDD" id="cd03809">
    <property type="entry name" value="GT4_MtfB-like"/>
    <property type="match status" value="1"/>
</dbReference>
<comment type="caution">
    <text evidence="4">The sequence shown here is derived from an EMBL/GenBank/DDBJ whole genome shotgun (WGS) entry which is preliminary data.</text>
</comment>
<dbReference type="PANTHER" id="PTHR46401:SF2">
    <property type="entry name" value="GLYCOSYLTRANSFERASE WBBK-RELATED"/>
    <property type="match status" value="1"/>
</dbReference>
<sequence length="388" mass="44276">MFGPKQGGLGRYIEQLVLNLEKIDHAIAYAKTTTPQTTNEYVIFLRKENFNEYEPTAPNFKKVLADVPWYGWREQILLPRILKKEKADLMHFPHWNVPLFYRRPFVVTIHDLLLLHYPTRAASTLGPLSYFFKNIAYRLVLNSAVRHAQHILTPCEFVKGDIVKTLNIKAEKISVTLLAPPTNLKSSNFNNTPPPSLPTQPYILYVGVAFPHKNLLGLIRAWKIFNEKFDNSYRLVLVGNENYFYRQLKNHPLVKELSTIGGPASGGKNKPIFTGFVPDSQLAHFYQNASLYAFPSLYEGFGLPPLEAMQYDLPVVSSNATCLPEILQDAALYFNPIDPVDMATKINTALTDENLRQNLKNNGQKLLKKYSWQTTAEQTLQIYQTVDN</sequence>
<dbReference type="STRING" id="1798709.A2538_03945"/>
<evidence type="ECO:0008006" key="6">
    <source>
        <dbReference type="Google" id="ProtNLM"/>
    </source>
</evidence>
<organism evidence="4 5">
    <name type="scientific">Candidatus Magasanikbacteria bacterium RIFOXYD2_FULL_41_14</name>
    <dbReference type="NCBI Taxonomy" id="1798709"/>
    <lineage>
        <taxon>Bacteria</taxon>
        <taxon>Candidatus Magasanikiibacteriota</taxon>
    </lineage>
</organism>
<accession>A0A1F6PC31</accession>
<dbReference type="PANTHER" id="PTHR46401">
    <property type="entry name" value="GLYCOSYLTRANSFERASE WBBK-RELATED"/>
    <property type="match status" value="1"/>
</dbReference>
<dbReference type="AlphaFoldDB" id="A0A1F6PC31"/>
<protein>
    <recommendedName>
        <fullName evidence="6">Glycosyl transferase family 1 domain-containing protein</fullName>
    </recommendedName>
</protein>
<evidence type="ECO:0000256" key="1">
    <source>
        <dbReference type="ARBA" id="ARBA00022679"/>
    </source>
</evidence>
<dbReference type="InterPro" id="IPR028098">
    <property type="entry name" value="Glyco_trans_4-like_N"/>
</dbReference>
<feature type="domain" description="Glycosyltransferase subfamily 4-like N-terminal" evidence="3">
    <location>
        <begin position="7"/>
        <end position="175"/>
    </location>
</feature>
<dbReference type="Gene3D" id="3.40.50.2000">
    <property type="entry name" value="Glycogen Phosphorylase B"/>
    <property type="match status" value="2"/>
</dbReference>
<evidence type="ECO:0000259" key="3">
    <source>
        <dbReference type="Pfam" id="PF13439"/>
    </source>
</evidence>
<dbReference type="Pfam" id="PF13439">
    <property type="entry name" value="Glyco_transf_4"/>
    <property type="match status" value="1"/>
</dbReference>
<dbReference type="GO" id="GO:0009103">
    <property type="term" value="P:lipopolysaccharide biosynthetic process"/>
    <property type="evidence" value="ECO:0007669"/>
    <property type="project" value="TreeGrafter"/>
</dbReference>
<evidence type="ECO:0000313" key="4">
    <source>
        <dbReference type="EMBL" id="OGH93610.1"/>
    </source>
</evidence>
<dbReference type="InterPro" id="IPR001296">
    <property type="entry name" value="Glyco_trans_1"/>
</dbReference>
<keyword evidence="1" id="KW-0808">Transferase</keyword>
<evidence type="ECO:0000313" key="5">
    <source>
        <dbReference type="Proteomes" id="UP000178254"/>
    </source>
</evidence>
<gene>
    <name evidence="4" type="ORF">A2538_03945</name>
</gene>
<evidence type="ECO:0000259" key="2">
    <source>
        <dbReference type="Pfam" id="PF00534"/>
    </source>
</evidence>
<proteinExistence type="predicted"/>
<feature type="domain" description="Glycosyl transferase family 1" evidence="2">
    <location>
        <begin position="198"/>
        <end position="365"/>
    </location>
</feature>
<dbReference type="EMBL" id="MFRE01000026">
    <property type="protein sequence ID" value="OGH93610.1"/>
    <property type="molecule type" value="Genomic_DNA"/>
</dbReference>
<dbReference type="GO" id="GO:0016757">
    <property type="term" value="F:glycosyltransferase activity"/>
    <property type="evidence" value="ECO:0007669"/>
    <property type="project" value="InterPro"/>
</dbReference>
<name>A0A1F6PC31_9BACT</name>
<dbReference type="SUPFAM" id="SSF53756">
    <property type="entry name" value="UDP-Glycosyltransferase/glycogen phosphorylase"/>
    <property type="match status" value="1"/>
</dbReference>